<evidence type="ECO:0000313" key="4">
    <source>
        <dbReference type="EMBL" id="GAA1700777.1"/>
    </source>
</evidence>
<name>A0ABN2I9Q7_9ACTN</name>
<proteinExistence type="predicted"/>
<feature type="region of interest" description="Disordered" evidence="2">
    <location>
        <begin position="231"/>
        <end position="252"/>
    </location>
</feature>
<sequence>MIIDVHSHIISPEIVRRSPMPASLGDIEGAIEAKQDAGIDLTIVGSPSGASTMVPADCVDGYQRPFDQLRSYHDWLGGTVQSYPRNLRAYAYCDVYADEKSLESTAEILRDPAFVGIIANFSGADGYLDSSRCDDFFAMLAEVDVPVLLHAGPTPACGNGVTDYGMLEMVARSCDATLGLAAIVLSGRLEQYPNLRFISSGSGGATSALADRIDFAWKPAHWDDWIGAQRRSKKTSDLPSGPPARLGVGGRTNTAPSEMVRKLFVDTTADGPELHLANLRVFGPEHILFGTDAPPMPTVFRDKVASIRALPITVAEQERIFSGNALEMFDIQDITATEPVTAASR</sequence>
<dbReference type="RefSeq" id="WP_344313490.1">
    <property type="nucleotide sequence ID" value="NZ_BAAANY010000023.1"/>
</dbReference>
<dbReference type="Proteomes" id="UP001500618">
    <property type="component" value="Unassembled WGS sequence"/>
</dbReference>
<feature type="domain" description="Amidohydrolase-related" evidence="3">
    <location>
        <begin position="3"/>
        <end position="330"/>
    </location>
</feature>
<dbReference type="InterPro" id="IPR032465">
    <property type="entry name" value="ACMSD"/>
</dbReference>
<dbReference type="SUPFAM" id="SSF51556">
    <property type="entry name" value="Metallo-dependent hydrolases"/>
    <property type="match status" value="1"/>
</dbReference>
<comment type="caution">
    <text evidence="4">The sequence shown here is derived from an EMBL/GenBank/DDBJ whole genome shotgun (WGS) entry which is preliminary data.</text>
</comment>
<dbReference type="PANTHER" id="PTHR21240:SF28">
    <property type="entry name" value="ISO-OROTATE DECARBOXYLASE (EUROFUNG)"/>
    <property type="match status" value="1"/>
</dbReference>
<evidence type="ECO:0000256" key="2">
    <source>
        <dbReference type="SAM" id="MobiDB-lite"/>
    </source>
</evidence>
<evidence type="ECO:0000313" key="5">
    <source>
        <dbReference type="Proteomes" id="UP001500618"/>
    </source>
</evidence>
<dbReference type="Pfam" id="PF04909">
    <property type="entry name" value="Amidohydro_2"/>
    <property type="match status" value="1"/>
</dbReference>
<dbReference type="InterPro" id="IPR032466">
    <property type="entry name" value="Metal_Hydrolase"/>
</dbReference>
<dbReference type="PANTHER" id="PTHR21240">
    <property type="entry name" value="2-AMINO-3-CARBOXYLMUCONATE-6-SEMIALDEHYDE DECARBOXYLASE"/>
    <property type="match status" value="1"/>
</dbReference>
<dbReference type="InterPro" id="IPR006680">
    <property type="entry name" value="Amidohydro-rel"/>
</dbReference>
<evidence type="ECO:0000259" key="3">
    <source>
        <dbReference type="Pfam" id="PF04909"/>
    </source>
</evidence>
<dbReference type="Gene3D" id="3.20.20.140">
    <property type="entry name" value="Metal-dependent hydrolases"/>
    <property type="match status" value="1"/>
</dbReference>
<keyword evidence="5" id="KW-1185">Reference proteome</keyword>
<gene>
    <name evidence="4" type="ORF">GCM10009765_57860</name>
</gene>
<evidence type="ECO:0000256" key="1">
    <source>
        <dbReference type="ARBA" id="ARBA00023239"/>
    </source>
</evidence>
<keyword evidence="1" id="KW-0456">Lyase</keyword>
<accession>A0ABN2I9Q7</accession>
<organism evidence="4 5">
    <name type="scientific">Fodinicola feengrottensis</name>
    <dbReference type="NCBI Taxonomy" id="435914"/>
    <lineage>
        <taxon>Bacteria</taxon>
        <taxon>Bacillati</taxon>
        <taxon>Actinomycetota</taxon>
        <taxon>Actinomycetes</taxon>
        <taxon>Mycobacteriales</taxon>
        <taxon>Fodinicola</taxon>
    </lineage>
</organism>
<dbReference type="EMBL" id="BAAANY010000023">
    <property type="protein sequence ID" value="GAA1700777.1"/>
    <property type="molecule type" value="Genomic_DNA"/>
</dbReference>
<reference evidence="4 5" key="1">
    <citation type="journal article" date="2019" name="Int. J. Syst. Evol. Microbiol.">
        <title>The Global Catalogue of Microorganisms (GCM) 10K type strain sequencing project: providing services to taxonomists for standard genome sequencing and annotation.</title>
        <authorList>
            <consortium name="The Broad Institute Genomics Platform"/>
            <consortium name="The Broad Institute Genome Sequencing Center for Infectious Disease"/>
            <person name="Wu L."/>
            <person name="Ma J."/>
        </authorList>
    </citation>
    <scope>NUCLEOTIDE SEQUENCE [LARGE SCALE GENOMIC DNA]</scope>
    <source>
        <strain evidence="4 5">JCM 14718</strain>
    </source>
</reference>
<protein>
    <recommendedName>
        <fullName evidence="3">Amidohydrolase-related domain-containing protein</fullName>
    </recommendedName>
</protein>